<proteinExistence type="predicted"/>
<reference evidence="1" key="1">
    <citation type="submission" date="2023-04" db="EMBL/GenBank/DDBJ databases">
        <title>Phytophthora fragariaefolia NBRC 109709.</title>
        <authorList>
            <person name="Ichikawa N."/>
            <person name="Sato H."/>
            <person name="Tonouchi N."/>
        </authorList>
    </citation>
    <scope>NUCLEOTIDE SEQUENCE</scope>
    <source>
        <strain evidence="1">NBRC 109709</strain>
    </source>
</reference>
<keyword evidence="2" id="KW-1185">Reference proteome</keyword>
<accession>A0A9W6XNQ9</accession>
<evidence type="ECO:0000313" key="1">
    <source>
        <dbReference type="EMBL" id="GMF42188.1"/>
    </source>
</evidence>
<gene>
    <name evidence="1" type="ORF">Pfra01_001369600</name>
</gene>
<dbReference type="Proteomes" id="UP001165121">
    <property type="component" value="Unassembled WGS sequence"/>
</dbReference>
<evidence type="ECO:0000313" key="2">
    <source>
        <dbReference type="Proteomes" id="UP001165121"/>
    </source>
</evidence>
<comment type="caution">
    <text evidence="1">The sequence shown here is derived from an EMBL/GenBank/DDBJ whole genome shotgun (WGS) entry which is preliminary data.</text>
</comment>
<dbReference type="EMBL" id="BSXT01001407">
    <property type="protein sequence ID" value="GMF42188.1"/>
    <property type="molecule type" value="Genomic_DNA"/>
</dbReference>
<organism evidence="1 2">
    <name type="scientific">Phytophthora fragariaefolia</name>
    <dbReference type="NCBI Taxonomy" id="1490495"/>
    <lineage>
        <taxon>Eukaryota</taxon>
        <taxon>Sar</taxon>
        <taxon>Stramenopiles</taxon>
        <taxon>Oomycota</taxon>
        <taxon>Peronosporomycetes</taxon>
        <taxon>Peronosporales</taxon>
        <taxon>Peronosporaceae</taxon>
        <taxon>Phytophthora</taxon>
    </lineage>
</organism>
<dbReference type="AlphaFoldDB" id="A0A9W6XNQ9"/>
<name>A0A9W6XNQ9_9STRA</name>
<sequence length="105" mass="10918">MRMSVYVQYQSLPNLSGPHALPDLQALSAAATLTSVITSAVANSVTSDPESCVIHRLTRITSSLEAATPVKMELQQATSVSAFSCGSRAVPPAVVRSAGMTLSLN</sequence>
<protein>
    <submittedName>
        <fullName evidence="1">Unnamed protein product</fullName>
    </submittedName>
</protein>